<evidence type="ECO:0000313" key="10">
    <source>
        <dbReference type="Ensembl" id="ENSJJAP00000020730.1"/>
    </source>
</evidence>
<evidence type="ECO:0000256" key="4">
    <source>
        <dbReference type="ARBA" id="ARBA00022614"/>
    </source>
</evidence>
<dbReference type="InterPro" id="IPR032675">
    <property type="entry name" value="LRR_dom_sf"/>
</dbReference>
<evidence type="ECO:0000256" key="8">
    <source>
        <dbReference type="SAM" id="MobiDB-lite"/>
    </source>
</evidence>
<evidence type="ECO:0000259" key="9">
    <source>
        <dbReference type="PROSITE" id="PS51281"/>
    </source>
</evidence>
<dbReference type="Pfam" id="PF22602">
    <property type="entry name" value="NXF_NTF2"/>
    <property type="match status" value="1"/>
</dbReference>
<dbReference type="SUPFAM" id="SSF54427">
    <property type="entry name" value="NTF2-like"/>
    <property type="match status" value="1"/>
</dbReference>
<dbReference type="SUPFAM" id="SSF46934">
    <property type="entry name" value="UBA-like"/>
    <property type="match status" value="1"/>
</dbReference>
<accession>A0A8C5LAP5</accession>
<comment type="similarity">
    <text evidence="2">Belongs to the NXF family.</text>
</comment>
<dbReference type="Gene3D" id="3.30.70.330">
    <property type="match status" value="1"/>
</dbReference>
<organism evidence="10 11">
    <name type="scientific">Jaculus jaculus</name>
    <name type="common">Lesser Egyptian jerboa</name>
    <dbReference type="NCBI Taxonomy" id="51337"/>
    <lineage>
        <taxon>Eukaryota</taxon>
        <taxon>Metazoa</taxon>
        <taxon>Chordata</taxon>
        <taxon>Craniata</taxon>
        <taxon>Vertebrata</taxon>
        <taxon>Euteleostomi</taxon>
        <taxon>Mammalia</taxon>
        <taxon>Eutheria</taxon>
        <taxon>Euarchontoglires</taxon>
        <taxon>Glires</taxon>
        <taxon>Rodentia</taxon>
        <taxon>Myomorpha</taxon>
        <taxon>Dipodoidea</taxon>
        <taxon>Dipodidae</taxon>
        <taxon>Dipodinae</taxon>
        <taxon>Jaculus</taxon>
    </lineage>
</organism>
<reference evidence="10" key="1">
    <citation type="submission" date="2025-08" db="UniProtKB">
        <authorList>
            <consortium name="Ensembl"/>
        </authorList>
    </citation>
    <scope>IDENTIFICATION</scope>
</reference>
<dbReference type="InterPro" id="IPR035979">
    <property type="entry name" value="RBD_domain_sf"/>
</dbReference>
<dbReference type="InterPro" id="IPR032710">
    <property type="entry name" value="NTF2-like_dom_sf"/>
</dbReference>
<dbReference type="OMA" id="CALQQFE"/>
<dbReference type="InterPro" id="IPR009060">
    <property type="entry name" value="UBA-like_sf"/>
</dbReference>
<dbReference type="Proteomes" id="UP000694385">
    <property type="component" value="Unassembled WGS sequence"/>
</dbReference>
<reference evidence="10" key="2">
    <citation type="submission" date="2025-09" db="UniProtKB">
        <authorList>
            <consortium name="Ensembl"/>
        </authorList>
    </citation>
    <scope>IDENTIFICATION</scope>
</reference>
<gene>
    <name evidence="10" type="primary">LOC101615733</name>
</gene>
<evidence type="ECO:0000313" key="11">
    <source>
        <dbReference type="Proteomes" id="UP000694385"/>
    </source>
</evidence>
<dbReference type="InterPro" id="IPR001611">
    <property type="entry name" value="Leu-rich_rpt"/>
</dbReference>
<dbReference type="SMART" id="SM00804">
    <property type="entry name" value="TAP_C"/>
    <property type="match status" value="1"/>
</dbReference>
<evidence type="ECO:0000256" key="7">
    <source>
        <dbReference type="ARBA" id="ARBA00023242"/>
    </source>
</evidence>
<dbReference type="PROSITE" id="PS51281">
    <property type="entry name" value="TAP_C"/>
    <property type="match status" value="1"/>
</dbReference>
<keyword evidence="11" id="KW-1185">Reference proteome</keyword>
<dbReference type="PANTHER" id="PTHR10662">
    <property type="entry name" value="NUCLEAR RNA EXPORT FACTOR"/>
    <property type="match status" value="1"/>
</dbReference>
<dbReference type="PROSITE" id="PS51450">
    <property type="entry name" value="LRR"/>
    <property type="match status" value="1"/>
</dbReference>
<evidence type="ECO:0000256" key="6">
    <source>
        <dbReference type="ARBA" id="ARBA00022816"/>
    </source>
</evidence>
<dbReference type="Ensembl" id="ENSJJAT00000027279.1">
    <property type="protein sequence ID" value="ENSJJAP00000020730.1"/>
    <property type="gene ID" value="ENSJJAG00000021307.1"/>
</dbReference>
<dbReference type="GeneTree" id="ENSGT00390000007539"/>
<dbReference type="InterPro" id="IPR057125">
    <property type="entry name" value="NXF1/2/3/5-like_LRR"/>
</dbReference>
<keyword evidence="4" id="KW-0433">Leucine-rich repeat</keyword>
<dbReference type="Pfam" id="PF24048">
    <property type="entry name" value="LRR_NXF1-5"/>
    <property type="match status" value="1"/>
</dbReference>
<dbReference type="InterPro" id="IPR012677">
    <property type="entry name" value="Nucleotide-bd_a/b_plait_sf"/>
</dbReference>
<evidence type="ECO:0000256" key="1">
    <source>
        <dbReference type="ARBA" id="ARBA00004642"/>
    </source>
</evidence>
<evidence type="ECO:0000256" key="3">
    <source>
        <dbReference type="ARBA" id="ARBA00022448"/>
    </source>
</evidence>
<dbReference type="InterPro" id="IPR002075">
    <property type="entry name" value="NTF2_dom"/>
</dbReference>
<keyword evidence="5" id="KW-0677">Repeat</keyword>
<dbReference type="Pfam" id="PF09162">
    <property type="entry name" value="Tap-RNA_bind"/>
    <property type="match status" value="1"/>
</dbReference>
<keyword evidence="3" id="KW-0813">Transport</keyword>
<keyword evidence="6" id="KW-0509">mRNA transport</keyword>
<name>A0A8C5LAP5_JACJA</name>
<evidence type="ECO:0000256" key="5">
    <source>
        <dbReference type="ARBA" id="ARBA00022737"/>
    </source>
</evidence>
<proteinExistence type="inferred from homology"/>
<dbReference type="Pfam" id="PF03943">
    <property type="entry name" value="TAP_C"/>
    <property type="match status" value="1"/>
</dbReference>
<dbReference type="Gene3D" id="3.80.10.10">
    <property type="entry name" value="Ribonuclease Inhibitor"/>
    <property type="match status" value="1"/>
</dbReference>
<sequence>SEENSLLQGRRKDGISSQGNINKMKDCVHTGSLLSKLQEDNETVEMRDHFWLPSRNWKHHKKDQVQCTVYKDENSPEVEMGHDSEDEATASWYRVTVSIPCGRKSDKALLMKSIQSPLASDIFASVFHCLYRIQFFVQHSNTASALKNVSFKICSDESRKISIFVNPSDVPYSVQNKFRPEQMELLKLAMRKRYDVSHQALDLQRFRFDPDLLDCGVDMKLNQRSCMSATLKIIQENFPELLSLNLRNNKLYQLDSLITVVKMAPHVKILNLSKNELKSAWELEKVKELQLEELWLEGNPFCSTFSDERAYDGRKLPTPIQVDTDSPQFMQSCKFVPSTSTSHRYYLIYDYGDRYGLLSAYHDEACFSLTVPLNPSDQDPTFKYDRDMKMLKGSYTNGQLLKYKKHDIVDCLRMLPKTQHDFSSFGVVIRYQTETMLCFSVNGKFKLSHNCFSYSLYIVNDQLLVRDSHSDEVESAFAMTMFMPHMNSNPILSLDQQKMVHTFSTQSGMKLEWSQKCLEDNEWNYTKAAEIFCMLQNIGKIPKEFFRP</sequence>
<dbReference type="Gene3D" id="1.10.8.10">
    <property type="entry name" value="DNA helicase RuvA subunit, C-terminal domain"/>
    <property type="match status" value="1"/>
</dbReference>
<dbReference type="GO" id="GO:0016973">
    <property type="term" value="P:poly(A)+ mRNA export from nucleus"/>
    <property type="evidence" value="ECO:0007669"/>
    <property type="project" value="TreeGrafter"/>
</dbReference>
<dbReference type="GO" id="GO:0003723">
    <property type="term" value="F:RNA binding"/>
    <property type="evidence" value="ECO:0007669"/>
    <property type="project" value="InterPro"/>
</dbReference>
<dbReference type="PANTHER" id="PTHR10662:SF45">
    <property type="entry name" value="NUCLEAR RNA EXPORT FACTOR 7"/>
    <property type="match status" value="1"/>
</dbReference>
<feature type="region of interest" description="Disordered" evidence="8">
    <location>
        <begin position="1"/>
        <end position="23"/>
    </location>
</feature>
<dbReference type="GO" id="GO:0005737">
    <property type="term" value="C:cytoplasm"/>
    <property type="evidence" value="ECO:0007669"/>
    <property type="project" value="InterPro"/>
</dbReference>
<dbReference type="GO" id="GO:0005654">
    <property type="term" value="C:nucleoplasm"/>
    <property type="evidence" value="ECO:0007669"/>
    <property type="project" value="UniProtKB-SubCell"/>
</dbReference>
<keyword evidence="7" id="KW-0539">Nucleus</keyword>
<dbReference type="SUPFAM" id="SSF54928">
    <property type="entry name" value="RNA-binding domain, RBD"/>
    <property type="match status" value="1"/>
</dbReference>
<dbReference type="FunFam" id="1.10.8.10:FF:000018">
    <property type="entry name" value="Nuclear RNA export factor 1"/>
    <property type="match status" value="1"/>
</dbReference>
<evidence type="ECO:0000256" key="2">
    <source>
        <dbReference type="ARBA" id="ARBA00009285"/>
    </source>
</evidence>
<dbReference type="CDD" id="cd14342">
    <property type="entry name" value="UBA_TAP-C"/>
    <property type="match status" value="1"/>
</dbReference>
<feature type="domain" description="TAP-C" evidence="9">
    <location>
        <begin position="494"/>
        <end position="548"/>
    </location>
</feature>
<dbReference type="SUPFAM" id="SSF52058">
    <property type="entry name" value="L domain-like"/>
    <property type="match status" value="1"/>
</dbReference>
<comment type="subcellular location">
    <subcellularLocation>
        <location evidence="1">Nucleus</location>
        <location evidence="1">Nucleoplasm</location>
    </subcellularLocation>
</comment>
<protein>
    <submittedName>
        <fullName evidence="10">Nuclear RNA export factor 2</fullName>
    </submittedName>
</protein>
<dbReference type="Gene3D" id="3.10.450.50">
    <property type="match status" value="1"/>
</dbReference>
<dbReference type="InterPro" id="IPR030217">
    <property type="entry name" value="NXF_fam"/>
</dbReference>
<dbReference type="AlphaFoldDB" id="A0A8C5LAP5"/>
<dbReference type="InterPro" id="IPR015245">
    <property type="entry name" value="Tap_RNA-bd"/>
</dbReference>
<dbReference type="InterPro" id="IPR005637">
    <property type="entry name" value="TAP_C_dom"/>
</dbReference>